<feature type="binding site" evidence="4">
    <location>
        <position position="837"/>
    </location>
    <ligand>
        <name>Zn(2+)</name>
        <dbReference type="ChEBI" id="CHEBI:29105"/>
    </ligand>
</feature>
<dbReference type="InterPro" id="IPR027546">
    <property type="entry name" value="Sirtuin_class_III"/>
</dbReference>
<dbReference type="Gene3D" id="1.20.1610.10">
    <property type="entry name" value="alpha-1,2-mannosidases domains"/>
    <property type="match status" value="1"/>
</dbReference>
<dbReference type="InterPro" id="IPR026591">
    <property type="entry name" value="Sirtuin_cat_small_dom_sf"/>
</dbReference>
<organism evidence="7 8">
    <name type="scientific">Purpureocillium lilacinum</name>
    <name type="common">Paecilomyces lilacinus</name>
    <dbReference type="NCBI Taxonomy" id="33203"/>
    <lineage>
        <taxon>Eukaryota</taxon>
        <taxon>Fungi</taxon>
        <taxon>Dikarya</taxon>
        <taxon>Ascomycota</taxon>
        <taxon>Pezizomycotina</taxon>
        <taxon>Sordariomycetes</taxon>
        <taxon>Hypocreomycetidae</taxon>
        <taxon>Hypocreales</taxon>
        <taxon>Ophiocordycipitaceae</taxon>
        <taxon>Purpureocillium</taxon>
    </lineage>
</organism>
<evidence type="ECO:0000256" key="1">
    <source>
        <dbReference type="ARBA" id="ARBA00006924"/>
    </source>
</evidence>
<protein>
    <recommendedName>
        <fullName evidence="6">Deacetylase sirtuin-type domain-containing protein</fullName>
    </recommendedName>
</protein>
<dbReference type="GO" id="GO:0046872">
    <property type="term" value="F:metal ion binding"/>
    <property type="evidence" value="ECO:0007669"/>
    <property type="project" value="UniProtKB-KW"/>
</dbReference>
<dbReference type="InterPro" id="IPR029035">
    <property type="entry name" value="DHS-like_NAD/FAD-binding_dom"/>
</dbReference>
<dbReference type="FunFam" id="2.70.98.10:FF:000010">
    <property type="entry name" value="Alpha-1,2-mannosidase family protein"/>
    <property type="match status" value="1"/>
</dbReference>
<dbReference type="Gene3D" id="1.20.1050.60">
    <property type="entry name" value="alpha-1,2-mannosidase"/>
    <property type="match status" value="1"/>
</dbReference>
<dbReference type="Gene3D" id="2.70.98.10">
    <property type="match status" value="1"/>
</dbReference>
<evidence type="ECO:0000256" key="5">
    <source>
        <dbReference type="SAM" id="MobiDB-lite"/>
    </source>
</evidence>
<evidence type="ECO:0000313" key="7">
    <source>
        <dbReference type="EMBL" id="PWI68924.1"/>
    </source>
</evidence>
<dbReference type="GO" id="GO:0006516">
    <property type="term" value="P:glycoprotein catabolic process"/>
    <property type="evidence" value="ECO:0007669"/>
    <property type="project" value="TreeGrafter"/>
</dbReference>
<dbReference type="EMBL" id="LCWV01000013">
    <property type="protein sequence ID" value="PWI68924.1"/>
    <property type="molecule type" value="Genomic_DNA"/>
</dbReference>
<evidence type="ECO:0000256" key="2">
    <source>
        <dbReference type="ARBA" id="ARBA00022679"/>
    </source>
</evidence>
<comment type="similarity">
    <text evidence="1">Belongs to the sirtuin family. Class I subfamily.</text>
</comment>
<feature type="binding site" evidence="4">
    <location>
        <position position="785"/>
    </location>
    <ligand>
        <name>Zn(2+)</name>
        <dbReference type="ChEBI" id="CHEBI:29105"/>
    </ligand>
</feature>
<feature type="compositionally biased region" description="Basic and acidic residues" evidence="5">
    <location>
        <begin position="610"/>
        <end position="623"/>
    </location>
</feature>
<dbReference type="CDD" id="cd01412">
    <property type="entry name" value="SIRT5_Af1_CobB"/>
    <property type="match status" value="1"/>
</dbReference>
<dbReference type="FunFam" id="1.20.1050.60:FF:000002">
    <property type="entry name" value="Glycosyl hydrolase family 92"/>
    <property type="match status" value="1"/>
</dbReference>
<accession>A0A2U3E375</accession>
<proteinExistence type="inferred from homology"/>
<dbReference type="InterPro" id="IPR014718">
    <property type="entry name" value="GH-type_carb-bd"/>
</dbReference>
<evidence type="ECO:0000256" key="4">
    <source>
        <dbReference type="PROSITE-ProRule" id="PRU00236"/>
    </source>
</evidence>
<dbReference type="InterPro" id="IPR050883">
    <property type="entry name" value="PNGase"/>
</dbReference>
<dbReference type="Gene3D" id="3.40.50.1220">
    <property type="entry name" value="TPP-binding domain"/>
    <property type="match status" value="1"/>
</dbReference>
<sequence length="1967" mass="212831">MPLSRRPRAGVLPALAEYVKVDPFQVALFHVHLEGSLRSTLQRRRASLNGRSCANAPSLDVRGYHETALTTGLAPFSAAQRLFGHGPQVEYATTAGCQLRAREATAGPQQRRHGLGALGMDLKALSDTVHDKKVFHDQSEEHNLAPRFDPGTNETSMALFRGVQGRAVPRWLDVPIHYGLAACLSNGTTTESGSFSCSWGGLGTRQSPKLYWTARHERGPAQTGPYYTVSPGDEDTSGWGRPPIGSGQSADDGCRPPSQRAQPADQSRRPGQSPVDPFVLTQNAGAVRSACLEGSSRSVSGKLSCQCHVGISLGRDRRRRFARVLALPKSLLLEVGSSIGSDGGAQGKKRRAITSPACPSNAWGFQGARRRVPRRPLRMDGGSAGDGGGDALLVSIRAGRLAASASGWPLPRGAARQPQGGIQCPSFGWRSRPTAPLAQVMHPARDMYSSRYLTLYGTSSYVLPPSGIVALHLSLFCKLSLFAASRLPLSLPLNSHSPSAPAAAADPGSCSAVGSATRPVDSVRPETLPSWGALSLGCPVRLPEPCPCERPSPSAAPRPPTTATACRCLLLLPVPLGVLTEHLPALHPFNEPLRGPAEHPSSYRVQPRAWEPHHHSEGPREPPPDGLPLPACGPLASIAPSLRLSPPVRMAPHNDVEAFHEVLRKSRRVLALCGAGLSASSGLPTFRGAGGYWRSHDATKLATMQAFRTDPGMVWLFYGYRRHACLRAAPNPAHRALAALAKGNRDFMCLTQNVDDLSQRAGHPPEQLKSLHGSLFDIKCSADGCDWVQRGNFEDPFCPSLAPASEDPPPGETLPLLDPYHRIRHIPEEELPKCPKCQVGLQRPAVVWFGESLDATMLTDIEAWMSQGKVDLMLVVGTSAQVWPAAGYISKARLHGAKIVTVNPEAEEEADLFKIPPGDFAFGQDAAGQGHFQSSSLTVRLESGNLSHLAIVYGLLVLCHATSRSQLLSSRGSEAHERHSSVAVLTPSGVREKRRTVCRPRRPGRAMAGGGKGRGITSHRTGSLVVRWGHAQPGQAPGLPATSLVRGYYLTALSTSDGRPLSSDLRSVCRPPSAGARLRYAPGLHQDGRSSCPRLLIAPHRCRQRAVAPGIHPSSDCLPRVEARQTNLLGGERGGNNSNDKHGGACQSLASRRPGAECLIDKTASDACTCLWLLGAGDKLGIHHSPQATMRQGHLARLVAPLTLALAVSCAKGDPLAYVDPLIGTTNGGNVFPGATRPYGLAKAVADVDGQNTGGFGLDGSNVTGFSSVHDSGTGGNPSLGNFPLFPQVCDGDDLNACRFRIGDRKVKYKNGSVKAEPGRFAIELENGVGAEMTVSDHAALYHFKFADAGSNKHPLILLDLTDLWQSRQNASISVDEHSGRMVGNGTFLPSFGAGSYVMHFCVDFFGADVHDTGVWVNNRAGTEPKSIYLTRGFNLFYLEGGAFARFKSHRDGTVTARVGVSFKSAEQACRSAEREIPNPLNDFNRLVRSAKDAWKDKLSPIRIKQGGATDDLVKSFWSGAYRNMISPQNYTGENPHWDTGNPYFDSFYCIWDSFRAQHPLLTILDPHAQTQMVQTLLDIYKNEGWLPDCHMSMCKGWTQGGSNADTILADAYAKNLSTSIDWELALKAVINDAENEPLEWSYHGRGGLQSWRKLDYIPYLDFDPLGFGTNSRSVSRTLEYSYNDFCLATIAEGLGKTDTHKKYMKRSMNWQNVWKEDQTSVINGSDTGFKGFFQPKYMNGTWGYQDPIACSALAEFCSLTSNPSETFEASIWQYLFFVPHATSSLISLIGGDDAFIKRLDFFHTSGLADISNEPVFLTVYLYHYAGRPALSAERIHTYIPKSFNSSPGGLPGNDDSGAMGAFLFFSVMGLFPVAGQNVYLISPPFFEEVSIRSPQTGKTATVRNIGFDPSYKKVYVQKAEVNGKPWTKSWIGHEFFTEGWTLELTLGTKESDWGTKPGDRPPSWVS</sequence>
<dbReference type="Pfam" id="PF07971">
    <property type="entry name" value="Glyco_hydro_92"/>
    <property type="match status" value="1"/>
</dbReference>
<dbReference type="NCBIfam" id="TIGR01180">
    <property type="entry name" value="aman2_put"/>
    <property type="match status" value="1"/>
</dbReference>
<feature type="binding site" evidence="4">
    <location>
        <position position="780"/>
    </location>
    <ligand>
        <name>Zn(2+)</name>
        <dbReference type="ChEBI" id="CHEBI:29105"/>
    </ligand>
</feature>
<feature type="active site" description="Proton acceptor" evidence="4">
    <location>
        <position position="772"/>
    </location>
</feature>
<feature type="region of interest" description="Disordered" evidence="5">
    <location>
        <begin position="221"/>
        <end position="278"/>
    </location>
</feature>
<dbReference type="Gene3D" id="3.30.2080.10">
    <property type="entry name" value="GH92 mannosidase domain"/>
    <property type="match status" value="1"/>
</dbReference>
<evidence type="ECO:0000259" key="6">
    <source>
        <dbReference type="PROSITE" id="PS50305"/>
    </source>
</evidence>
<dbReference type="Proteomes" id="UP000245956">
    <property type="component" value="Unassembled WGS sequence"/>
</dbReference>
<dbReference type="GO" id="GO:0005634">
    <property type="term" value="C:nucleus"/>
    <property type="evidence" value="ECO:0007669"/>
    <property type="project" value="TreeGrafter"/>
</dbReference>
<keyword evidence="4" id="KW-0479">Metal-binding</keyword>
<dbReference type="GO" id="GO:0070403">
    <property type="term" value="F:NAD+ binding"/>
    <property type="evidence" value="ECO:0007669"/>
    <property type="project" value="InterPro"/>
</dbReference>
<evidence type="ECO:0000313" key="8">
    <source>
        <dbReference type="Proteomes" id="UP000245956"/>
    </source>
</evidence>
<dbReference type="PROSITE" id="PS50305">
    <property type="entry name" value="SIRTUIN"/>
    <property type="match status" value="1"/>
</dbReference>
<dbReference type="PANTHER" id="PTHR12143:SF23">
    <property type="entry name" value="PUTATIVE-RELATED"/>
    <property type="match status" value="1"/>
</dbReference>
<dbReference type="GO" id="GO:0005829">
    <property type="term" value="C:cytosol"/>
    <property type="evidence" value="ECO:0007669"/>
    <property type="project" value="TreeGrafter"/>
</dbReference>
<dbReference type="SUPFAM" id="SSF52467">
    <property type="entry name" value="DHS-like NAD/FAD-binding domain"/>
    <property type="match status" value="1"/>
</dbReference>
<dbReference type="PANTHER" id="PTHR12143">
    <property type="entry name" value="PEPTIDE N-GLYCANASE PNGASE -RELATED"/>
    <property type="match status" value="1"/>
</dbReference>
<dbReference type="InterPro" id="IPR005887">
    <property type="entry name" value="GH92_a_mannosidase_put"/>
</dbReference>
<comment type="caution">
    <text evidence="7">The sequence shown here is derived from an EMBL/GenBank/DDBJ whole genome shotgun (WGS) entry which is preliminary data.</text>
</comment>
<feature type="binding site" evidence="4">
    <location>
        <position position="834"/>
    </location>
    <ligand>
        <name>Zn(2+)</name>
        <dbReference type="ChEBI" id="CHEBI:29105"/>
    </ligand>
</feature>
<feature type="region of interest" description="Disordered" evidence="5">
    <location>
        <begin position="504"/>
        <end position="524"/>
    </location>
</feature>
<dbReference type="Gene3D" id="3.30.1600.10">
    <property type="entry name" value="SIR2/SIRT2 'Small Domain"/>
    <property type="match status" value="1"/>
</dbReference>
<gene>
    <name evidence="7" type="ORF">PCL_01309</name>
</gene>
<name>A0A2U3E375_PURLI</name>
<dbReference type="FunFam" id="3.30.2080.10:FF:000001">
    <property type="entry name" value="Alpha-1,2-mannosidase subfamily"/>
    <property type="match status" value="1"/>
</dbReference>
<dbReference type="InterPro" id="IPR008928">
    <property type="entry name" value="6-hairpin_glycosidase_sf"/>
</dbReference>
<feature type="domain" description="Deacetylase sirtuin-type" evidence="6">
    <location>
        <begin position="649"/>
        <end position="944"/>
    </location>
</feature>
<feature type="region of interest" description="Disordered" evidence="5">
    <location>
        <begin position="610"/>
        <end position="630"/>
    </location>
</feature>
<keyword evidence="4" id="KW-0862">Zinc</keyword>
<dbReference type="GO" id="GO:0000224">
    <property type="term" value="F:peptide-N4-(N-acetyl-beta-glucosaminyl)asparagine amidase activity"/>
    <property type="evidence" value="ECO:0007669"/>
    <property type="project" value="TreeGrafter"/>
</dbReference>
<dbReference type="SUPFAM" id="SSF48208">
    <property type="entry name" value="Six-hairpin glycosidases"/>
    <property type="match status" value="1"/>
</dbReference>
<dbReference type="GO" id="GO:0030246">
    <property type="term" value="F:carbohydrate binding"/>
    <property type="evidence" value="ECO:0007669"/>
    <property type="project" value="InterPro"/>
</dbReference>
<dbReference type="Pfam" id="PF17678">
    <property type="entry name" value="Glyco_hydro_92N"/>
    <property type="match status" value="1"/>
</dbReference>
<dbReference type="InterPro" id="IPR041371">
    <property type="entry name" value="GH92_N"/>
</dbReference>
<dbReference type="GO" id="GO:0036055">
    <property type="term" value="F:protein-succinyllysine desuccinylase activity"/>
    <property type="evidence" value="ECO:0007669"/>
    <property type="project" value="InterPro"/>
</dbReference>
<dbReference type="InterPro" id="IPR026590">
    <property type="entry name" value="Ssirtuin_cat_dom"/>
</dbReference>
<keyword evidence="3" id="KW-0520">NAD</keyword>
<dbReference type="GO" id="GO:0036054">
    <property type="term" value="F:protein-malonyllysine demalonylase activity"/>
    <property type="evidence" value="ECO:0007669"/>
    <property type="project" value="InterPro"/>
</dbReference>
<dbReference type="Pfam" id="PF02146">
    <property type="entry name" value="SIR2"/>
    <property type="match status" value="1"/>
</dbReference>
<keyword evidence="2" id="KW-0808">Transferase</keyword>
<dbReference type="InterPro" id="IPR012939">
    <property type="entry name" value="Glyco_hydro_92"/>
</dbReference>
<evidence type="ECO:0000256" key="3">
    <source>
        <dbReference type="ARBA" id="ARBA00023027"/>
    </source>
</evidence>
<dbReference type="InterPro" id="IPR003000">
    <property type="entry name" value="Sirtuin"/>
</dbReference>
<reference evidence="7 8" key="1">
    <citation type="journal article" date="2016" name="Front. Microbiol.">
        <title>Genome and transcriptome sequences reveal the specific parasitism of the nematophagous Purpureocillium lilacinum 36-1.</title>
        <authorList>
            <person name="Xie J."/>
            <person name="Li S."/>
            <person name="Mo C."/>
            <person name="Xiao X."/>
            <person name="Peng D."/>
            <person name="Wang G."/>
            <person name="Xiao Y."/>
        </authorList>
    </citation>
    <scope>NUCLEOTIDE SEQUENCE [LARGE SCALE GENOMIC DNA]</scope>
    <source>
        <strain evidence="7 8">36-1</strain>
    </source>
</reference>
<dbReference type="GO" id="GO:0005975">
    <property type="term" value="P:carbohydrate metabolic process"/>
    <property type="evidence" value="ECO:0007669"/>
    <property type="project" value="InterPro"/>
</dbReference>
<dbReference type="FunFam" id="1.20.1610.10:FF:000002">
    <property type="entry name" value="Alpha-1,2-mannosidase family protein"/>
    <property type="match status" value="1"/>
</dbReference>